<reference evidence="1" key="1">
    <citation type="submission" date="2020-09" db="EMBL/GenBank/DDBJ databases">
        <authorList>
            <person name="Kikuchi T."/>
        </authorList>
    </citation>
    <scope>NUCLEOTIDE SEQUENCE</scope>
    <source>
        <strain evidence="1">Ka4C1</strain>
    </source>
</reference>
<keyword evidence="2" id="KW-1185">Reference proteome</keyword>
<dbReference type="OrthoDB" id="41532at2759"/>
<proteinExistence type="predicted"/>
<evidence type="ECO:0000313" key="2">
    <source>
        <dbReference type="Proteomes" id="UP000659654"/>
    </source>
</evidence>
<dbReference type="InterPro" id="IPR016181">
    <property type="entry name" value="Acyl_CoA_acyltransferase"/>
</dbReference>
<accession>A0A7I8X793</accession>
<evidence type="ECO:0000313" key="1">
    <source>
        <dbReference type="EMBL" id="CAD5232987.1"/>
    </source>
</evidence>
<sequence length="297" mass="33229">MLRLALSPRATRFVRSVTSVASVSPSPKTGRRVLVPEYPLKRMPGKSVSIEVAEYSDYDVIDRFSFEHFSKLESASQGVGSNPAVLHEQVVRKIMNSCLRYPYSTLAFDGDELVGFNLMNIECYDQNMDVPPLGLDDFGDLEKKLFEGSDLTDQNIRYVATLLYYATNITPHFLPKKDNKQYAAHGEMVCVRRDYKGNGLLGAMLQQSCVAVHEHGFADYLMGNPTTIATCSASEQLGAAKVWELKYKDVKFNGKHVYKNADDKASVSLNLGLITDAVKSRYTEKYTSGDSVLWLYN</sequence>
<dbReference type="SMR" id="A0A7I8X793"/>
<comment type="caution">
    <text evidence="1">The sequence shown here is derived from an EMBL/GenBank/DDBJ whole genome shotgun (WGS) entry which is preliminary data.</text>
</comment>
<organism evidence="1 2">
    <name type="scientific">Bursaphelenchus xylophilus</name>
    <name type="common">Pinewood nematode worm</name>
    <name type="synonym">Aphelenchoides xylophilus</name>
    <dbReference type="NCBI Taxonomy" id="6326"/>
    <lineage>
        <taxon>Eukaryota</taxon>
        <taxon>Metazoa</taxon>
        <taxon>Ecdysozoa</taxon>
        <taxon>Nematoda</taxon>
        <taxon>Chromadorea</taxon>
        <taxon>Rhabditida</taxon>
        <taxon>Tylenchina</taxon>
        <taxon>Tylenchomorpha</taxon>
        <taxon>Aphelenchoidea</taxon>
        <taxon>Aphelenchoididae</taxon>
        <taxon>Bursaphelenchus</taxon>
    </lineage>
</organism>
<dbReference type="EMBL" id="CAJFCV020000005">
    <property type="protein sequence ID" value="CAG9126290.1"/>
    <property type="molecule type" value="Genomic_DNA"/>
</dbReference>
<dbReference type="Proteomes" id="UP000582659">
    <property type="component" value="Unassembled WGS sequence"/>
</dbReference>
<dbReference type="AlphaFoldDB" id="A0A7I8X793"/>
<dbReference type="EMBL" id="CAJFDI010000005">
    <property type="protein sequence ID" value="CAD5232987.1"/>
    <property type="molecule type" value="Genomic_DNA"/>
</dbReference>
<dbReference type="Proteomes" id="UP000659654">
    <property type="component" value="Unassembled WGS sequence"/>
</dbReference>
<name>A0A7I8X793_BURXY</name>
<gene>
    <name evidence="1" type="ORF">BXYJ_LOCUS13078</name>
</gene>
<protein>
    <submittedName>
        <fullName evidence="1">(pine wood nematode) hypothetical protein</fullName>
    </submittedName>
</protein>
<dbReference type="SUPFAM" id="SSF55729">
    <property type="entry name" value="Acyl-CoA N-acyltransferases (Nat)"/>
    <property type="match status" value="1"/>
</dbReference>
<dbReference type="Gene3D" id="3.40.630.30">
    <property type="match status" value="1"/>
</dbReference>